<evidence type="ECO:0000256" key="1">
    <source>
        <dbReference type="ARBA" id="ARBA00023125"/>
    </source>
</evidence>
<evidence type="ECO:0000259" key="3">
    <source>
        <dbReference type="PROSITE" id="PS51755"/>
    </source>
</evidence>
<evidence type="ECO:0000256" key="2">
    <source>
        <dbReference type="PROSITE-ProRule" id="PRU01091"/>
    </source>
</evidence>
<keyword evidence="1 2" id="KW-0238">DNA-binding</keyword>
<sequence>MSKAQGPTFGELILDETCLFARRGGTTIQFTRNERALLLAFSRNPHQLMSRSRLIEEIASPENESSDRNIDFLVNRLRTKLNDSAKMPRYIATQYGEGYVWIAEPSAVPVAAPLTGPIDAYLAIVPAFAEQGARIDPRASQLLDRLRDGIAIDLSPAQTVVIVDDWRHGVSSGLRYLLQVSFQTAGDRLDCTATLREMPSKRIVRAFRLDLADSASFASEATRVSHGTINELRNALTHASAGLGTPSDQPLDVRLRKASTLLSSSSPAWLQKGQELSAARAQNPADPDIALQWCLHLFARLVLADPFTGISSEERAEIEVEIEATALECLPAIENNPLLMLAAAKVLYFVHRGHLDLAEDLAERAFARTADFAAALPLMGQLRQARGNFKEAVILFDRGIEMADPESAFLLYMRVLKCIALLASGDRSALDAASTFTYDIPHSPALVVMIGMTMTAADQPLSEAVEKTLTAAGPVGVRNALEYVYFTSVRHLIARTARANVMRGLIAHAMRLHGAAAIPPVALAGTGLVAA</sequence>
<reference evidence="5" key="1">
    <citation type="journal article" date="2020" name="Mol. Plant Microbe">
        <title>Rhizobial microsymbionts of the narrowly endemic Oxytropis species growing in Kamchatka are characterized by significant genetic diversity and possess a set of genes that are associated with T3SS and T6SS secretion systems and can affect the development of symbiosis.</title>
        <authorList>
            <person name="Safronova V."/>
            <person name="Guro P."/>
            <person name="Sazanova A."/>
            <person name="Kuznetsova I."/>
            <person name="Belimov A."/>
            <person name="Yakubov V."/>
            <person name="Chirak E."/>
            <person name="Afonin A."/>
            <person name="Gogolev Y."/>
            <person name="Andronov E."/>
            <person name="Tikhonovich I."/>
        </authorList>
    </citation>
    <scope>NUCLEOTIDE SEQUENCE [LARGE SCALE GENOMIC DNA]</scope>
    <source>
        <strain evidence="5">581</strain>
    </source>
</reference>
<gene>
    <name evidence="4" type="ORF">HB776_22290</name>
</gene>
<dbReference type="RefSeq" id="WP_184512297.1">
    <property type="nucleotide sequence ID" value="NZ_CP050292.1"/>
</dbReference>
<dbReference type="SUPFAM" id="SSF46894">
    <property type="entry name" value="C-terminal effector domain of the bipartite response regulators"/>
    <property type="match status" value="1"/>
</dbReference>
<feature type="domain" description="OmpR/PhoB-type" evidence="3">
    <location>
        <begin position="4"/>
        <end position="103"/>
    </location>
</feature>
<protein>
    <recommendedName>
        <fullName evidence="3">OmpR/PhoB-type domain-containing protein</fullName>
    </recommendedName>
</protein>
<dbReference type="PROSITE" id="PS51755">
    <property type="entry name" value="OMPR_PHOB"/>
    <property type="match status" value="1"/>
</dbReference>
<dbReference type="InterPro" id="IPR016032">
    <property type="entry name" value="Sig_transdc_resp-reg_C-effctor"/>
</dbReference>
<dbReference type="InterPro" id="IPR001867">
    <property type="entry name" value="OmpR/PhoB-type_DNA-bd"/>
</dbReference>
<dbReference type="SUPFAM" id="SSF48452">
    <property type="entry name" value="TPR-like"/>
    <property type="match status" value="1"/>
</dbReference>
<name>A0A7G6U3P2_9BRAD</name>
<evidence type="ECO:0000313" key="5">
    <source>
        <dbReference type="Proteomes" id="UP000515291"/>
    </source>
</evidence>
<dbReference type="GO" id="GO:0003677">
    <property type="term" value="F:DNA binding"/>
    <property type="evidence" value="ECO:0007669"/>
    <property type="project" value="UniProtKB-UniRule"/>
</dbReference>
<dbReference type="GO" id="GO:0006355">
    <property type="term" value="P:regulation of DNA-templated transcription"/>
    <property type="evidence" value="ECO:0007669"/>
    <property type="project" value="InterPro"/>
</dbReference>
<dbReference type="KEGG" id="trb:HB776_22290"/>
<accession>A0A7G6U3P2</accession>
<organism evidence="4 5">
    <name type="scientific">Tardiphaga robiniae</name>
    <dbReference type="NCBI Taxonomy" id="943830"/>
    <lineage>
        <taxon>Bacteria</taxon>
        <taxon>Pseudomonadati</taxon>
        <taxon>Pseudomonadota</taxon>
        <taxon>Alphaproteobacteria</taxon>
        <taxon>Hyphomicrobiales</taxon>
        <taxon>Nitrobacteraceae</taxon>
        <taxon>Tardiphaga</taxon>
    </lineage>
</organism>
<dbReference type="Gene3D" id="1.25.40.10">
    <property type="entry name" value="Tetratricopeptide repeat domain"/>
    <property type="match status" value="1"/>
</dbReference>
<dbReference type="SMART" id="SM00862">
    <property type="entry name" value="Trans_reg_C"/>
    <property type="match status" value="1"/>
</dbReference>
<dbReference type="GO" id="GO:0000160">
    <property type="term" value="P:phosphorelay signal transduction system"/>
    <property type="evidence" value="ECO:0007669"/>
    <property type="project" value="InterPro"/>
</dbReference>
<evidence type="ECO:0000313" key="4">
    <source>
        <dbReference type="EMBL" id="QND73624.1"/>
    </source>
</evidence>
<dbReference type="CDD" id="cd00383">
    <property type="entry name" value="trans_reg_C"/>
    <property type="match status" value="1"/>
</dbReference>
<feature type="DNA-binding region" description="OmpR/PhoB-type" evidence="2">
    <location>
        <begin position="4"/>
        <end position="103"/>
    </location>
</feature>
<dbReference type="Pfam" id="PF00486">
    <property type="entry name" value="Trans_reg_C"/>
    <property type="match status" value="1"/>
</dbReference>
<dbReference type="AlphaFoldDB" id="A0A7G6U3P2"/>
<dbReference type="Proteomes" id="UP000515291">
    <property type="component" value="Chromosome"/>
</dbReference>
<dbReference type="InterPro" id="IPR036388">
    <property type="entry name" value="WH-like_DNA-bd_sf"/>
</dbReference>
<dbReference type="EMBL" id="CP050292">
    <property type="protein sequence ID" value="QND73624.1"/>
    <property type="molecule type" value="Genomic_DNA"/>
</dbReference>
<proteinExistence type="predicted"/>
<dbReference type="Gene3D" id="1.10.10.10">
    <property type="entry name" value="Winged helix-like DNA-binding domain superfamily/Winged helix DNA-binding domain"/>
    <property type="match status" value="1"/>
</dbReference>
<dbReference type="InterPro" id="IPR011990">
    <property type="entry name" value="TPR-like_helical_dom_sf"/>
</dbReference>